<dbReference type="InterPro" id="IPR036388">
    <property type="entry name" value="WH-like_DNA-bd_sf"/>
</dbReference>
<dbReference type="InterPro" id="IPR030855">
    <property type="entry name" value="Bifunct_BirA"/>
</dbReference>
<protein>
    <recommendedName>
        <fullName evidence="6">Bifunctional ligase/repressor BirA</fullName>
    </recommendedName>
    <alternativeName>
        <fullName evidence="6">Biotin operon repressor</fullName>
    </alternativeName>
    <alternativeName>
        <fullName evidence="6">Biotin--[acetyl-CoA-carboxylase] ligase</fullName>
        <ecNumber evidence="6">6.3.4.15</ecNumber>
    </alternativeName>
    <alternativeName>
        <fullName evidence="6">Biotin--protein ligase</fullName>
    </alternativeName>
    <alternativeName>
        <fullName evidence="6">Biotin-[acetyl-CoA carboxylase] synthetase</fullName>
    </alternativeName>
</protein>
<evidence type="ECO:0000256" key="2">
    <source>
        <dbReference type="ARBA" id="ARBA00022741"/>
    </source>
</evidence>
<keyword evidence="6" id="KW-0804">Transcription</keyword>
<dbReference type="SUPFAM" id="SSF55681">
    <property type="entry name" value="Class II aaRS and biotin synthetases"/>
    <property type="match status" value="1"/>
</dbReference>
<dbReference type="GO" id="GO:0004077">
    <property type="term" value="F:biotin--[biotin carboxyl-carrier protein] ligase activity"/>
    <property type="evidence" value="ECO:0007669"/>
    <property type="project" value="UniProtKB-UniRule"/>
</dbReference>
<dbReference type="InterPro" id="IPR045864">
    <property type="entry name" value="aa-tRNA-synth_II/BPL/LPL"/>
</dbReference>
<keyword evidence="6" id="KW-0678">Repressor</keyword>
<feature type="DNA-binding region" description="H-T-H motif" evidence="6">
    <location>
        <begin position="16"/>
        <end position="35"/>
    </location>
</feature>
<proteinExistence type="inferred from homology"/>
<dbReference type="PROSITE" id="PS51733">
    <property type="entry name" value="BPL_LPL_CATALYTIC"/>
    <property type="match status" value="1"/>
</dbReference>
<keyword evidence="9" id="KW-1185">Reference proteome</keyword>
<evidence type="ECO:0000256" key="1">
    <source>
        <dbReference type="ARBA" id="ARBA00022598"/>
    </source>
</evidence>
<dbReference type="GO" id="GO:0006355">
    <property type="term" value="P:regulation of DNA-templated transcription"/>
    <property type="evidence" value="ECO:0007669"/>
    <property type="project" value="UniProtKB-UniRule"/>
</dbReference>
<sequence>MDALLKLLADGQFHSGDALGKSLGVSRAAVWKQLKKLQEWGLELQSVKGKGYRLGVGVSLLTQEKLEQLPQIRSGEYQLKLLATVTSTNDEVQQYLKQNPGKKLICMAEYQASGRGRQGKQWVSPFASNLYMTLSWPVSKGVHTLEGLSLVVGLALAKGLAKLGINDLKVKWPNDLYWRRQKLAGILIEIAGDLYGNCTVIIGVGLNVMMPSDWQSKVSQQFVDLASIKQDRVDRNEVALSVLKNMFTSLDRFTETGFSAFKEDWAKYDVCFNQPVKVIAGESELLGIARGVEDSGALIVEMEDGQWQTFSGGEVSLRPL</sequence>
<feature type="binding site" evidence="6">
    <location>
        <begin position="115"/>
        <end position="117"/>
    </location>
    <ligand>
        <name>biotin</name>
        <dbReference type="ChEBI" id="CHEBI:57586"/>
    </ligand>
</feature>
<evidence type="ECO:0000256" key="3">
    <source>
        <dbReference type="ARBA" id="ARBA00022840"/>
    </source>
</evidence>
<reference evidence="8 9" key="1">
    <citation type="submission" date="2020-07" db="EMBL/GenBank/DDBJ databases">
        <title>Endozoicomonas sp. nov., isolated from sediment.</title>
        <authorList>
            <person name="Gu T."/>
        </authorList>
    </citation>
    <scope>NUCLEOTIDE SEQUENCE [LARGE SCALE GENOMIC DNA]</scope>
    <source>
        <strain evidence="8 9">SM1973</strain>
    </source>
</reference>
<gene>
    <name evidence="6 8" type="primary">birA</name>
    <name evidence="8" type="ORF">H0A36_21095</name>
</gene>
<organism evidence="8 9">
    <name type="scientific">Spartinivicinus marinus</name>
    <dbReference type="NCBI Taxonomy" id="2994442"/>
    <lineage>
        <taxon>Bacteria</taxon>
        <taxon>Pseudomonadati</taxon>
        <taxon>Pseudomonadota</taxon>
        <taxon>Gammaproteobacteria</taxon>
        <taxon>Oceanospirillales</taxon>
        <taxon>Zooshikellaceae</taxon>
        <taxon>Spartinivicinus</taxon>
    </lineage>
</organism>
<dbReference type="InterPro" id="IPR036390">
    <property type="entry name" value="WH_DNA-bd_sf"/>
</dbReference>
<dbReference type="Gene3D" id="3.30.930.10">
    <property type="entry name" value="Bira Bifunctional Protein, Domain 2"/>
    <property type="match status" value="1"/>
</dbReference>
<dbReference type="HAMAP" id="MF_00978">
    <property type="entry name" value="Bifunct_BirA"/>
    <property type="match status" value="1"/>
</dbReference>
<evidence type="ECO:0000256" key="6">
    <source>
        <dbReference type="HAMAP-Rule" id="MF_00978"/>
    </source>
</evidence>
<dbReference type="NCBIfam" id="NF008847">
    <property type="entry name" value="PRK11886.1-2"/>
    <property type="match status" value="1"/>
</dbReference>
<feature type="binding site" evidence="6">
    <location>
        <position position="111"/>
    </location>
    <ligand>
        <name>biotin</name>
        <dbReference type="ChEBI" id="CHEBI:57586"/>
    </ligand>
</feature>
<dbReference type="Pfam" id="PF03099">
    <property type="entry name" value="BPL_LplA_LipB"/>
    <property type="match status" value="1"/>
</dbReference>
<comment type="caution">
    <text evidence="8">The sequence shown here is derived from an EMBL/GenBank/DDBJ whole genome shotgun (WGS) entry which is preliminary data.</text>
</comment>
<dbReference type="Proteomes" id="UP000569732">
    <property type="component" value="Unassembled WGS sequence"/>
</dbReference>
<dbReference type="PANTHER" id="PTHR12835:SF5">
    <property type="entry name" value="BIOTIN--PROTEIN LIGASE"/>
    <property type="match status" value="1"/>
</dbReference>
<accession>A0A853IEP5</accession>
<dbReference type="NCBIfam" id="TIGR00121">
    <property type="entry name" value="birA_ligase"/>
    <property type="match status" value="1"/>
</dbReference>
<dbReference type="SUPFAM" id="SSF50037">
    <property type="entry name" value="C-terminal domain of transcriptional repressors"/>
    <property type="match status" value="1"/>
</dbReference>
<comment type="similarity">
    <text evidence="6">Belongs to the biotin--protein ligase family.</text>
</comment>
<dbReference type="SUPFAM" id="SSF46785">
    <property type="entry name" value="Winged helix' DNA-binding domain"/>
    <property type="match status" value="1"/>
</dbReference>
<dbReference type="InterPro" id="IPR011991">
    <property type="entry name" value="ArsR-like_HTH"/>
</dbReference>
<evidence type="ECO:0000313" key="8">
    <source>
        <dbReference type="EMBL" id="NYZ68514.1"/>
    </source>
</evidence>
<comment type="catalytic activity">
    <reaction evidence="5 6">
        <text>biotin + L-lysyl-[protein] + ATP = N(6)-biotinyl-L-lysyl-[protein] + AMP + diphosphate + H(+)</text>
        <dbReference type="Rhea" id="RHEA:11756"/>
        <dbReference type="Rhea" id="RHEA-COMP:9752"/>
        <dbReference type="Rhea" id="RHEA-COMP:10505"/>
        <dbReference type="ChEBI" id="CHEBI:15378"/>
        <dbReference type="ChEBI" id="CHEBI:29969"/>
        <dbReference type="ChEBI" id="CHEBI:30616"/>
        <dbReference type="ChEBI" id="CHEBI:33019"/>
        <dbReference type="ChEBI" id="CHEBI:57586"/>
        <dbReference type="ChEBI" id="CHEBI:83144"/>
        <dbReference type="ChEBI" id="CHEBI:456215"/>
        <dbReference type="EC" id="6.3.4.15"/>
    </reaction>
</comment>
<evidence type="ECO:0000259" key="7">
    <source>
        <dbReference type="PROSITE" id="PS51733"/>
    </source>
</evidence>
<dbReference type="Gene3D" id="2.30.30.100">
    <property type="match status" value="1"/>
</dbReference>
<dbReference type="PANTHER" id="PTHR12835">
    <property type="entry name" value="BIOTIN PROTEIN LIGASE"/>
    <property type="match status" value="1"/>
</dbReference>
<feature type="binding site" evidence="6">
    <location>
        <position position="182"/>
    </location>
    <ligand>
        <name>biotin</name>
        <dbReference type="ChEBI" id="CHEBI:57586"/>
    </ligand>
</feature>
<dbReference type="EMBL" id="JACCKB010000043">
    <property type="protein sequence ID" value="NYZ68514.1"/>
    <property type="molecule type" value="Genomic_DNA"/>
</dbReference>
<dbReference type="EC" id="6.3.4.15" evidence="6"/>
<dbReference type="InterPro" id="IPR013196">
    <property type="entry name" value="HTH_11"/>
</dbReference>
<evidence type="ECO:0000256" key="5">
    <source>
        <dbReference type="ARBA" id="ARBA00047846"/>
    </source>
</evidence>
<comment type="function">
    <text evidence="6">Acts both as a biotin--[acetyl-CoA-carboxylase] ligase and a biotin-operon repressor. In the presence of ATP, BirA activates biotin to form the BirA-biotinyl-5'-adenylate (BirA-bio-5'-AMP or holoBirA) complex. HoloBirA can either transfer the biotinyl moiety to the biotin carboxyl carrier protein (BCCP) subunit of acetyl-CoA carboxylase, or bind to the biotin operator site and inhibit transcription of the operon.</text>
</comment>
<dbReference type="InterPro" id="IPR003142">
    <property type="entry name" value="BPL_C"/>
</dbReference>
<keyword evidence="6" id="KW-0238">DNA-binding</keyword>
<evidence type="ECO:0000313" key="9">
    <source>
        <dbReference type="Proteomes" id="UP000569732"/>
    </source>
</evidence>
<dbReference type="RefSeq" id="WP_180570518.1">
    <property type="nucleotide sequence ID" value="NZ_JACCKB010000043.1"/>
</dbReference>
<feature type="binding site" evidence="6">
    <location>
        <begin position="87"/>
        <end position="89"/>
    </location>
    <ligand>
        <name>biotin</name>
        <dbReference type="ChEBI" id="CHEBI:57586"/>
    </ligand>
</feature>
<dbReference type="CDD" id="cd00090">
    <property type="entry name" value="HTH_ARSR"/>
    <property type="match status" value="1"/>
</dbReference>
<keyword evidence="4 6" id="KW-0092">Biotin</keyword>
<dbReference type="InterPro" id="IPR004408">
    <property type="entry name" value="Biotin_CoA_COase_ligase"/>
</dbReference>
<dbReference type="Pfam" id="PF08279">
    <property type="entry name" value="HTH_11"/>
    <property type="match status" value="1"/>
</dbReference>
<dbReference type="Gene3D" id="1.10.10.10">
    <property type="entry name" value="Winged helix-like DNA-binding domain superfamily/Winged helix DNA-binding domain"/>
    <property type="match status" value="1"/>
</dbReference>
<keyword evidence="6" id="KW-0805">Transcription regulation</keyword>
<feature type="domain" description="BPL/LPL catalytic" evidence="7">
    <location>
        <begin position="66"/>
        <end position="254"/>
    </location>
</feature>
<dbReference type="GO" id="GO:0003677">
    <property type="term" value="F:DNA binding"/>
    <property type="evidence" value="ECO:0007669"/>
    <property type="project" value="UniProtKB-UniRule"/>
</dbReference>
<dbReference type="CDD" id="cd16442">
    <property type="entry name" value="BPL"/>
    <property type="match status" value="1"/>
</dbReference>
<keyword evidence="1 6" id="KW-0436">Ligase</keyword>
<dbReference type="AlphaFoldDB" id="A0A853IEP5"/>
<dbReference type="GO" id="GO:0005737">
    <property type="term" value="C:cytoplasm"/>
    <property type="evidence" value="ECO:0007669"/>
    <property type="project" value="TreeGrafter"/>
</dbReference>
<keyword evidence="3 6" id="KW-0067">ATP-binding</keyword>
<dbReference type="Pfam" id="PF02237">
    <property type="entry name" value="BPL_C"/>
    <property type="match status" value="1"/>
</dbReference>
<keyword evidence="2 6" id="KW-0547">Nucleotide-binding</keyword>
<evidence type="ECO:0000256" key="4">
    <source>
        <dbReference type="ARBA" id="ARBA00023267"/>
    </source>
</evidence>
<dbReference type="GO" id="GO:0005524">
    <property type="term" value="F:ATP binding"/>
    <property type="evidence" value="ECO:0007669"/>
    <property type="project" value="UniProtKB-UniRule"/>
</dbReference>
<name>A0A853IEP5_9GAMM</name>
<dbReference type="InterPro" id="IPR004143">
    <property type="entry name" value="BPL_LPL_catalytic"/>
</dbReference>
<dbReference type="InterPro" id="IPR008988">
    <property type="entry name" value="Transcriptional_repressor_C"/>
</dbReference>